<dbReference type="RefSeq" id="WP_068494427.1">
    <property type="nucleotide sequence ID" value="NZ_LWQT01000077.1"/>
</dbReference>
<sequence>MFAVHCKDKPGHLQVRLDNRAAHLEFIKAHIDKVVLAGPLQTEDRQGMVGSLLVIDFPDRASLDAFLAADPYAKAGLFESVTITPFKKVFP</sequence>
<dbReference type="Gene3D" id="3.30.70.1060">
    <property type="entry name" value="Dimeric alpha+beta barrel"/>
    <property type="match status" value="1"/>
</dbReference>
<protein>
    <recommendedName>
        <fullName evidence="2">YCII-related domain-containing protein</fullName>
    </recommendedName>
</protein>
<gene>
    <name evidence="3" type="ORF">A6A04_05240</name>
</gene>
<dbReference type="EMBL" id="LWQT01000077">
    <property type="protein sequence ID" value="OAN48211.1"/>
    <property type="molecule type" value="Genomic_DNA"/>
</dbReference>
<dbReference type="Proteomes" id="UP000078428">
    <property type="component" value="Unassembled WGS sequence"/>
</dbReference>
<dbReference type="InterPro" id="IPR005545">
    <property type="entry name" value="YCII"/>
</dbReference>
<evidence type="ECO:0000313" key="3">
    <source>
        <dbReference type="EMBL" id="OAN48211.1"/>
    </source>
</evidence>
<reference evidence="3 4" key="1">
    <citation type="submission" date="2016-04" db="EMBL/GenBank/DDBJ databases">
        <title>Draft genome sequence of freshwater magnetotactic bacteria Magnetospirillum marisnigri SP-1 and Magnetospirillum moscoviense BB-1.</title>
        <authorList>
            <person name="Koziaeva V."/>
            <person name="Dziuba M.V."/>
            <person name="Ivanov T.M."/>
            <person name="Kuznetsov B."/>
            <person name="Grouzdev D.S."/>
        </authorList>
    </citation>
    <scope>NUCLEOTIDE SEQUENCE [LARGE SCALE GENOMIC DNA]</scope>
    <source>
        <strain evidence="3 4">SP-1</strain>
    </source>
</reference>
<evidence type="ECO:0000256" key="1">
    <source>
        <dbReference type="ARBA" id="ARBA00007689"/>
    </source>
</evidence>
<accession>A0A178MHM1</accession>
<proteinExistence type="inferred from homology"/>
<dbReference type="PANTHER" id="PTHR33606">
    <property type="entry name" value="PROTEIN YCII"/>
    <property type="match status" value="1"/>
</dbReference>
<feature type="domain" description="YCII-related" evidence="2">
    <location>
        <begin position="2"/>
        <end position="87"/>
    </location>
</feature>
<comment type="similarity">
    <text evidence="1">Belongs to the YciI family.</text>
</comment>
<dbReference type="Pfam" id="PF03795">
    <property type="entry name" value="YCII"/>
    <property type="match status" value="1"/>
</dbReference>
<evidence type="ECO:0000313" key="4">
    <source>
        <dbReference type="Proteomes" id="UP000078428"/>
    </source>
</evidence>
<organism evidence="3 4">
    <name type="scientific">Paramagnetospirillum marisnigri</name>
    <dbReference type="NCBI Taxonomy" id="1285242"/>
    <lineage>
        <taxon>Bacteria</taxon>
        <taxon>Pseudomonadati</taxon>
        <taxon>Pseudomonadota</taxon>
        <taxon>Alphaproteobacteria</taxon>
        <taxon>Rhodospirillales</taxon>
        <taxon>Magnetospirillaceae</taxon>
        <taxon>Paramagnetospirillum</taxon>
    </lineage>
</organism>
<dbReference type="OrthoDB" id="2293521at2"/>
<dbReference type="STRING" id="1285242.A6A04_05240"/>
<name>A0A178MHM1_9PROT</name>
<dbReference type="InterPro" id="IPR011008">
    <property type="entry name" value="Dimeric_a/b-barrel"/>
</dbReference>
<dbReference type="SUPFAM" id="SSF54909">
    <property type="entry name" value="Dimeric alpha+beta barrel"/>
    <property type="match status" value="1"/>
</dbReference>
<evidence type="ECO:0000259" key="2">
    <source>
        <dbReference type="Pfam" id="PF03795"/>
    </source>
</evidence>
<dbReference type="AlphaFoldDB" id="A0A178MHM1"/>
<keyword evidence="4" id="KW-1185">Reference proteome</keyword>
<comment type="caution">
    <text evidence="3">The sequence shown here is derived from an EMBL/GenBank/DDBJ whole genome shotgun (WGS) entry which is preliminary data.</text>
</comment>
<dbReference type="PANTHER" id="PTHR33606:SF3">
    <property type="entry name" value="PROTEIN YCII"/>
    <property type="match status" value="1"/>
</dbReference>
<dbReference type="InterPro" id="IPR051807">
    <property type="entry name" value="Sec-metab_biosynth-assoc"/>
</dbReference>